<feature type="chain" id="PRO_5006134849" evidence="1">
    <location>
        <begin position="24"/>
        <end position="572"/>
    </location>
</feature>
<keyword evidence="3" id="KW-1185">Reference proteome</keyword>
<evidence type="ECO:0000313" key="3">
    <source>
        <dbReference type="Proteomes" id="UP000050280"/>
    </source>
</evidence>
<dbReference type="InterPro" id="IPR041662">
    <property type="entry name" value="SusD-like_2"/>
</dbReference>
<evidence type="ECO:0000313" key="2">
    <source>
        <dbReference type="EMBL" id="KPM31411.1"/>
    </source>
</evidence>
<organism evidence="2 3">
    <name type="scientific">Croceitalea dokdonensis DOKDO 023</name>
    <dbReference type="NCBI Taxonomy" id="1300341"/>
    <lineage>
        <taxon>Bacteria</taxon>
        <taxon>Pseudomonadati</taxon>
        <taxon>Bacteroidota</taxon>
        <taxon>Flavobacteriia</taxon>
        <taxon>Flavobacteriales</taxon>
        <taxon>Flavobacteriaceae</taxon>
        <taxon>Croceitalea</taxon>
    </lineage>
</organism>
<comment type="caution">
    <text evidence="2">The sequence shown here is derived from an EMBL/GenBank/DDBJ whole genome shotgun (WGS) entry which is preliminary data.</text>
</comment>
<dbReference type="AlphaFoldDB" id="A0A0P7AI18"/>
<dbReference type="STRING" id="1300341.I595_2678"/>
<dbReference type="PROSITE" id="PS51257">
    <property type="entry name" value="PROKAR_LIPOPROTEIN"/>
    <property type="match status" value="1"/>
</dbReference>
<dbReference type="Pfam" id="PF12771">
    <property type="entry name" value="SusD-like_2"/>
    <property type="match status" value="1"/>
</dbReference>
<proteinExistence type="predicted"/>
<keyword evidence="1" id="KW-0732">Signal</keyword>
<name>A0A0P7AI18_9FLAO</name>
<gene>
    <name evidence="2" type="ORF">I595_2678</name>
</gene>
<dbReference type="EMBL" id="LDJX01000005">
    <property type="protein sequence ID" value="KPM31411.1"/>
    <property type="molecule type" value="Genomic_DNA"/>
</dbReference>
<sequence>MRYTMKKLFKNITLVLLTGGFIASCETTDLDQTVSPNDLSTTQADPNLLLNAVQLAYATNQQTFSDNAAELTRIDYFFGRDYFNQLPGTVLNGAWSRTYSSGGNGVGDGVSVGMLTNLQALEQIDAETDVDYSFHIGVTKTLYAHSLFQLVDFLGEAAFSQAGNPLEFPAPTLDSGEAVYAAAFQLLDEAEALLSGSPASQGATDFFYDEDTSKWVKLINTLRLRSYKNTGNVAAFNAIIAGGNYITDNEDDFQLQYGTSELQPDTRHPDYAADYTPSGANIYQSNWLMELMLENNDPRIRYYFYRQSNGTPGALDVNGDPVDPNEEDLACSLAQVPQHYIDGNFTYCSVDNGYWGRSHGNDEGTPPDSFKRTAVGVYPAGGLFDSSAFDADSGLTEGVGLGKGGGGAGIEPIILASYVDFWRGEMSPLADKATFMRTGLEKSIAKVQSFGALDGSADLSLAPTAADVTAYIDGIVAAYNAADDEGKQNIFAEQYFTTLYGGATESYNYYRKTGYPTTVLPNWELNPGPFPRTLLYPQNEVITNPNLSQKTALTDKVFWDNNPDSPTFPPAN</sequence>
<dbReference type="PATRIC" id="fig|1300341.3.peg.2837"/>
<dbReference type="Proteomes" id="UP000050280">
    <property type="component" value="Unassembled WGS sequence"/>
</dbReference>
<reference evidence="2 3" key="1">
    <citation type="submission" date="2015-09" db="EMBL/GenBank/DDBJ databases">
        <title>Genome sequence of the marine flavobacterium Croceitalea dokdonensis DOKDO 023 that contains proton- and sodium-pumping rhodopsins.</title>
        <authorList>
            <person name="Kwon S.-K."/>
            <person name="Lee H.K."/>
            <person name="Kwak M.-J."/>
            <person name="Kim J.F."/>
        </authorList>
    </citation>
    <scope>NUCLEOTIDE SEQUENCE [LARGE SCALE GENOMIC DNA]</scope>
    <source>
        <strain evidence="2 3">DOKDO 023</strain>
    </source>
</reference>
<protein>
    <submittedName>
        <fullName evidence="2">SusD-like2 domain containing protein</fullName>
    </submittedName>
</protein>
<feature type="signal peptide" evidence="1">
    <location>
        <begin position="1"/>
        <end position="23"/>
    </location>
</feature>
<evidence type="ECO:0000256" key="1">
    <source>
        <dbReference type="SAM" id="SignalP"/>
    </source>
</evidence>
<dbReference type="InterPro" id="IPR011990">
    <property type="entry name" value="TPR-like_helical_dom_sf"/>
</dbReference>
<accession>A0A0P7AI18</accession>
<dbReference type="Gene3D" id="1.25.40.390">
    <property type="match status" value="2"/>
</dbReference>
<dbReference type="SUPFAM" id="SSF48452">
    <property type="entry name" value="TPR-like"/>
    <property type="match status" value="1"/>
</dbReference>